<gene>
    <name evidence="4" type="ORF">GCM10020366_57750</name>
</gene>
<organism evidence="4 5">
    <name type="scientific">Saccharopolyspora gregorii</name>
    <dbReference type="NCBI Taxonomy" id="33914"/>
    <lineage>
        <taxon>Bacteria</taxon>
        <taxon>Bacillati</taxon>
        <taxon>Actinomycetota</taxon>
        <taxon>Actinomycetes</taxon>
        <taxon>Pseudonocardiales</taxon>
        <taxon>Pseudonocardiaceae</taxon>
        <taxon>Saccharopolyspora</taxon>
    </lineage>
</organism>
<dbReference type="Proteomes" id="UP001500483">
    <property type="component" value="Unassembled WGS sequence"/>
</dbReference>
<feature type="compositionally biased region" description="Pro residues" evidence="2">
    <location>
        <begin position="77"/>
        <end position="94"/>
    </location>
</feature>
<evidence type="ECO:0000256" key="1">
    <source>
        <dbReference type="ARBA" id="ARBA00010457"/>
    </source>
</evidence>
<feature type="region of interest" description="Disordered" evidence="2">
    <location>
        <begin position="76"/>
        <end position="124"/>
    </location>
</feature>
<evidence type="ECO:0000259" key="3">
    <source>
        <dbReference type="Pfam" id="PF00080"/>
    </source>
</evidence>
<keyword evidence="5" id="KW-1185">Reference proteome</keyword>
<feature type="region of interest" description="Disordered" evidence="2">
    <location>
        <begin position="172"/>
        <end position="201"/>
    </location>
</feature>
<dbReference type="InterPro" id="IPR001424">
    <property type="entry name" value="SOD_Cu_Zn_dom"/>
</dbReference>
<dbReference type="Pfam" id="PF00080">
    <property type="entry name" value="Sod_Cu"/>
    <property type="match status" value="1"/>
</dbReference>
<feature type="compositionally biased region" description="Polar residues" evidence="2">
    <location>
        <begin position="192"/>
        <end position="201"/>
    </location>
</feature>
<dbReference type="Gene3D" id="2.60.40.200">
    <property type="entry name" value="Superoxide dismutase, copper/zinc binding domain"/>
    <property type="match status" value="1"/>
</dbReference>
<feature type="region of interest" description="Disordered" evidence="2">
    <location>
        <begin position="1"/>
        <end position="39"/>
    </location>
</feature>
<evidence type="ECO:0000256" key="2">
    <source>
        <dbReference type="SAM" id="MobiDB-lite"/>
    </source>
</evidence>
<dbReference type="InterPro" id="IPR036423">
    <property type="entry name" value="SOD-like_Cu/Zn_dom_sf"/>
</dbReference>
<name>A0ABP6RZB6_9PSEU</name>
<sequence>MDAARSPTKSLARTSAGFEPPPGPVRCEPRHLGRSSPDSAVSGMICCMSLRISFAGRRALVLGSAVAALALTACTPPGEPSTQPPGPGTPPPPAVQEQQSGGGGQTFEGTLAQPGGQGGAFTYNPQLAPAGAQVKATVDGSEQSTVVTFTVTGLQPNRGYAAHAHVNACGPTGDAAGPHFQNQQDPAAGPGNPSSNPAYANPQNEIWLDLQTDAQGAGSSTATVPFGITGERAPKSIVVHEESNTNTGAGQAGTAGGRAACLNIQS</sequence>
<reference evidence="5" key="1">
    <citation type="journal article" date="2019" name="Int. J. Syst. Evol. Microbiol.">
        <title>The Global Catalogue of Microorganisms (GCM) 10K type strain sequencing project: providing services to taxonomists for standard genome sequencing and annotation.</title>
        <authorList>
            <consortium name="The Broad Institute Genomics Platform"/>
            <consortium name="The Broad Institute Genome Sequencing Center for Infectious Disease"/>
            <person name="Wu L."/>
            <person name="Ma J."/>
        </authorList>
    </citation>
    <scope>NUCLEOTIDE SEQUENCE [LARGE SCALE GENOMIC DNA]</scope>
    <source>
        <strain evidence="5">JCM 9687</strain>
    </source>
</reference>
<accession>A0ABP6RZB6</accession>
<comment type="similarity">
    <text evidence="1">Belongs to the Cu-Zn superoxide dismutase family.</text>
</comment>
<feature type="domain" description="Superoxide dismutase copper/zinc binding" evidence="3">
    <location>
        <begin position="140"/>
        <end position="263"/>
    </location>
</feature>
<evidence type="ECO:0000313" key="4">
    <source>
        <dbReference type="EMBL" id="GAA3363923.1"/>
    </source>
</evidence>
<dbReference type="EMBL" id="BAAAYK010000038">
    <property type="protein sequence ID" value="GAA3363923.1"/>
    <property type="molecule type" value="Genomic_DNA"/>
</dbReference>
<proteinExistence type="inferred from homology"/>
<evidence type="ECO:0000313" key="5">
    <source>
        <dbReference type="Proteomes" id="UP001500483"/>
    </source>
</evidence>
<protein>
    <recommendedName>
        <fullName evidence="3">Superoxide dismutase copper/zinc binding domain-containing protein</fullName>
    </recommendedName>
</protein>
<comment type="caution">
    <text evidence="4">The sequence shown here is derived from an EMBL/GenBank/DDBJ whole genome shotgun (WGS) entry which is preliminary data.</text>
</comment>
<dbReference type="SUPFAM" id="SSF49329">
    <property type="entry name" value="Cu,Zn superoxide dismutase-like"/>
    <property type="match status" value="1"/>
</dbReference>